<accession>A0ABQ2VPR5</accession>
<dbReference type="Gene3D" id="1.20.1260.10">
    <property type="match status" value="1"/>
</dbReference>
<gene>
    <name evidence="2" type="ORF">GCM10010211_84990</name>
</gene>
<dbReference type="Proteomes" id="UP000654471">
    <property type="component" value="Unassembled WGS sequence"/>
</dbReference>
<organism evidence="2 3">
    <name type="scientific">Streptomyces albospinus</name>
    <dbReference type="NCBI Taxonomy" id="285515"/>
    <lineage>
        <taxon>Bacteria</taxon>
        <taxon>Bacillati</taxon>
        <taxon>Actinomycetota</taxon>
        <taxon>Actinomycetes</taxon>
        <taxon>Kitasatosporales</taxon>
        <taxon>Streptomycetaceae</taxon>
        <taxon>Streptomyces</taxon>
    </lineage>
</organism>
<feature type="domain" description="Iminophenyl-pyruvate dimer synthase" evidence="1">
    <location>
        <begin position="35"/>
        <end position="225"/>
    </location>
</feature>
<comment type="caution">
    <text evidence="2">The sequence shown here is derived from an EMBL/GenBank/DDBJ whole genome shotgun (WGS) entry which is preliminary data.</text>
</comment>
<dbReference type="InterPro" id="IPR012347">
    <property type="entry name" value="Ferritin-like"/>
</dbReference>
<dbReference type="RefSeq" id="WP_189308733.1">
    <property type="nucleotide sequence ID" value="NZ_BMRP01000102.1"/>
</dbReference>
<dbReference type="Pfam" id="PF12902">
    <property type="entry name" value="Ferritin-like"/>
    <property type="match status" value="1"/>
</dbReference>
<sequence>MATMVRTEPQITTMIRDLLKVEPEKHDLAWIKKSLQAAIALELSTIPPYLCALWSIKKDGTDAGQRIQGIALDEMFHLGLACNMLSAVGGKPDIIAAVPKYPTKLPGNVRNTFDVYLSGLTKDYLRKVFMEIEMPLHPVALAESWETIGVFYDAILTAIKKEKPPIGTGPQMQGTIGRNKLTKFTKLSEIEDAIKVIKEQGEGTGQMPDDPGQDRAHYYKFGEIYYGRKLKQVNGSWKWEGDPVPFPEVYPMAALKDKSGVWPDPRPEAKPLIKNFNAKYSEMLQLLHKAWANGDTKAYGTGIGMMFELGPIAVSLMKISLKGDDKHAYGPEFRYVP</sequence>
<keyword evidence="3" id="KW-1185">Reference proteome</keyword>
<evidence type="ECO:0000259" key="1">
    <source>
        <dbReference type="Pfam" id="PF12902"/>
    </source>
</evidence>
<dbReference type="PANTHER" id="PTHR34400:SF4">
    <property type="entry name" value="MEMBRANE PROTEIN"/>
    <property type="match status" value="1"/>
</dbReference>
<dbReference type="EMBL" id="BMRP01000102">
    <property type="protein sequence ID" value="GGV04875.1"/>
    <property type="molecule type" value="Genomic_DNA"/>
</dbReference>
<reference evidence="3" key="1">
    <citation type="journal article" date="2019" name="Int. J. Syst. Evol. Microbiol.">
        <title>The Global Catalogue of Microorganisms (GCM) 10K type strain sequencing project: providing services to taxonomists for standard genome sequencing and annotation.</title>
        <authorList>
            <consortium name="The Broad Institute Genomics Platform"/>
            <consortium name="The Broad Institute Genome Sequencing Center for Infectious Disease"/>
            <person name="Wu L."/>
            <person name="Ma J."/>
        </authorList>
    </citation>
    <scope>NUCLEOTIDE SEQUENCE [LARGE SCALE GENOMIC DNA]</scope>
    <source>
        <strain evidence="3">JCM 3399</strain>
    </source>
</reference>
<dbReference type="InterPro" id="IPR026820">
    <property type="entry name" value="VioB/RebD_dom"/>
</dbReference>
<name>A0ABQ2VPR5_9ACTN</name>
<evidence type="ECO:0000313" key="3">
    <source>
        <dbReference type="Proteomes" id="UP000654471"/>
    </source>
</evidence>
<protein>
    <submittedName>
        <fullName evidence="2">Membrane protein</fullName>
    </submittedName>
</protein>
<proteinExistence type="predicted"/>
<evidence type="ECO:0000313" key="2">
    <source>
        <dbReference type="EMBL" id="GGV04875.1"/>
    </source>
</evidence>
<dbReference type="PANTHER" id="PTHR34400">
    <property type="match status" value="1"/>
</dbReference>